<sequence length="369" mass="38989">MKTTKVAILGGGLAGMNTARLLHRAGIPFQLFEARDRLGGRILTVDGTGEPDTDGFDLGPSWFWPGLQPQLAALVSELGLPVYAQYTAGDMLFERSLRAPPQRVGGAGPDQGSMRLAGGMGALVWALAKDLPADCMRLNAPVTNLRLVADGILLTIVGDGQSVDTLVARHVISTLPPRLMAEAICLDPVMDAATVSHWRKTPTWMAQQAKFFAVYDCPFWRKDGLSGTAQSLAGPLAEVHDATTASGDAALFGFVGLPAAARADLSRDGLICAAIHQLTRLFGHQASARRATFLKDWATDPFTATKADRAASGHPTAIRAPMVTGAWTNLLTFAGSETSTTEPGYLAGAVEASSRMTLAYLKSRSISTG</sequence>
<dbReference type="RefSeq" id="WP_135432636.1">
    <property type="nucleotide sequence ID" value="NZ_RPEM01000010.1"/>
</dbReference>
<dbReference type="InterPro" id="IPR002937">
    <property type="entry name" value="Amino_oxidase"/>
</dbReference>
<dbReference type="Pfam" id="PF01593">
    <property type="entry name" value="Amino_oxidase"/>
    <property type="match status" value="2"/>
</dbReference>
<feature type="domain" description="Amine oxidase" evidence="2">
    <location>
        <begin position="13"/>
        <end position="87"/>
    </location>
</feature>
<dbReference type="EMBL" id="RPEM01000010">
    <property type="protein sequence ID" value="TGD42252.1"/>
    <property type="molecule type" value="Genomic_DNA"/>
</dbReference>
<protein>
    <submittedName>
        <fullName evidence="3">Amine oxidase</fullName>
    </submittedName>
</protein>
<dbReference type="PANTHER" id="PTHR43563">
    <property type="entry name" value="AMINE OXIDASE"/>
    <property type="match status" value="1"/>
</dbReference>
<organism evidence="3 4">
    <name type="scientific">Pseudotabrizicola sediminis</name>
    <dbReference type="NCBI Taxonomy" id="2486418"/>
    <lineage>
        <taxon>Bacteria</taxon>
        <taxon>Pseudomonadati</taxon>
        <taxon>Pseudomonadota</taxon>
        <taxon>Alphaproteobacteria</taxon>
        <taxon>Rhodobacterales</taxon>
        <taxon>Paracoccaceae</taxon>
        <taxon>Pseudotabrizicola</taxon>
    </lineage>
</organism>
<evidence type="ECO:0000313" key="3">
    <source>
        <dbReference type="EMBL" id="TGD42252.1"/>
    </source>
</evidence>
<dbReference type="Gene3D" id="3.50.50.60">
    <property type="entry name" value="FAD/NAD(P)-binding domain"/>
    <property type="match status" value="2"/>
</dbReference>
<dbReference type="Proteomes" id="UP000297741">
    <property type="component" value="Unassembled WGS sequence"/>
</dbReference>
<dbReference type="SUPFAM" id="SSF54373">
    <property type="entry name" value="FAD-linked reductases, C-terminal domain"/>
    <property type="match status" value="1"/>
</dbReference>
<keyword evidence="4" id="KW-1185">Reference proteome</keyword>
<evidence type="ECO:0000256" key="1">
    <source>
        <dbReference type="ARBA" id="ARBA00005995"/>
    </source>
</evidence>
<proteinExistence type="inferred from homology"/>
<evidence type="ECO:0000259" key="2">
    <source>
        <dbReference type="Pfam" id="PF01593"/>
    </source>
</evidence>
<reference evidence="3 4" key="1">
    <citation type="submission" date="2018-11" db="EMBL/GenBank/DDBJ databases">
        <title>Tabrizicola sp. isolated from sediment of alpine lake.</title>
        <authorList>
            <person name="Liu Z."/>
        </authorList>
    </citation>
    <scope>NUCLEOTIDE SEQUENCE [LARGE SCALE GENOMIC DNA]</scope>
    <source>
        <strain evidence="3 4">DRYC-M-16</strain>
    </source>
</reference>
<dbReference type="InterPro" id="IPR036188">
    <property type="entry name" value="FAD/NAD-bd_sf"/>
</dbReference>
<comment type="similarity">
    <text evidence="1">Belongs to the flavin monoamine oxidase family.</text>
</comment>
<name>A0ABY2KIR8_9RHOB</name>
<dbReference type="PANTHER" id="PTHR43563:SF1">
    <property type="entry name" value="AMINE OXIDASE [FLAVIN-CONTAINING] B"/>
    <property type="match status" value="1"/>
</dbReference>
<accession>A0ABY2KIR8</accession>
<comment type="caution">
    <text evidence="3">The sequence shown here is derived from an EMBL/GenBank/DDBJ whole genome shotgun (WGS) entry which is preliminary data.</text>
</comment>
<gene>
    <name evidence="3" type="ORF">EEB11_14930</name>
</gene>
<feature type="domain" description="Amine oxidase" evidence="2">
    <location>
        <begin position="110"/>
        <end position="353"/>
    </location>
</feature>
<dbReference type="InterPro" id="IPR050703">
    <property type="entry name" value="Flavin_MAO"/>
</dbReference>
<dbReference type="SUPFAM" id="SSF51905">
    <property type="entry name" value="FAD/NAD(P)-binding domain"/>
    <property type="match status" value="1"/>
</dbReference>
<evidence type="ECO:0000313" key="4">
    <source>
        <dbReference type="Proteomes" id="UP000297741"/>
    </source>
</evidence>